<dbReference type="RefSeq" id="WP_209491258.1">
    <property type="nucleotide sequence ID" value="NZ_JAGGLC010000003.1"/>
</dbReference>
<proteinExistence type="predicted"/>
<protein>
    <submittedName>
        <fullName evidence="1">Uncharacterized protein</fullName>
    </submittedName>
</protein>
<organism evidence="1 2">
    <name type="scientific">Halolamina salifodinae</name>
    <dbReference type="NCBI Taxonomy" id="1202767"/>
    <lineage>
        <taxon>Archaea</taxon>
        <taxon>Methanobacteriati</taxon>
        <taxon>Methanobacteriota</taxon>
        <taxon>Stenosarchaea group</taxon>
        <taxon>Halobacteria</taxon>
        <taxon>Halobacteriales</taxon>
        <taxon>Haloferacaceae</taxon>
    </lineage>
</organism>
<dbReference type="EMBL" id="JAGGLC010000003">
    <property type="protein sequence ID" value="MBP1986966.1"/>
    <property type="molecule type" value="Genomic_DNA"/>
</dbReference>
<keyword evidence="2" id="KW-1185">Reference proteome</keyword>
<sequence length="185" mass="21481">MKRRTYLSTVGASVALPLGVGSSVFNELQEPDRLTPDEFRQQIPEQIGNYEGGIVHEGETNNSGKLLIAIYQDTEWPVGIQYIEQNDPQIIAMMYCTHHYPDSLSEGVTRLSRFFSKVDVEYEQLRDGYLEYITYEFSDGYRVRTEYDLRDNGKKHRAWVNGDLLTFDDQIERNELVNEEVQSRL</sequence>
<dbReference type="Proteomes" id="UP000823736">
    <property type="component" value="Unassembled WGS sequence"/>
</dbReference>
<evidence type="ECO:0000313" key="1">
    <source>
        <dbReference type="EMBL" id="MBP1986966.1"/>
    </source>
</evidence>
<accession>A0A8T4GVN2</accession>
<dbReference type="AlphaFoldDB" id="A0A8T4GVN2"/>
<reference evidence="1" key="1">
    <citation type="submission" date="2021-03" db="EMBL/GenBank/DDBJ databases">
        <title>Genomic Encyclopedia of Type Strains, Phase IV (KMG-IV): sequencing the most valuable type-strain genomes for metagenomic binning, comparative biology and taxonomic classification.</title>
        <authorList>
            <person name="Goeker M."/>
        </authorList>
    </citation>
    <scope>NUCLEOTIDE SEQUENCE</scope>
    <source>
        <strain evidence="1">DSM 26232</strain>
    </source>
</reference>
<evidence type="ECO:0000313" key="2">
    <source>
        <dbReference type="Proteomes" id="UP000823736"/>
    </source>
</evidence>
<dbReference type="OrthoDB" id="373853at2157"/>
<name>A0A8T4GVN2_9EURY</name>
<comment type="caution">
    <text evidence="1">The sequence shown here is derived from an EMBL/GenBank/DDBJ whole genome shotgun (WGS) entry which is preliminary data.</text>
</comment>
<gene>
    <name evidence="1" type="ORF">J2753_001464</name>
</gene>